<dbReference type="PANTHER" id="PTHR10837:SF8">
    <property type="entry name" value="PROTEIN-ARGININE DEIMINASE"/>
    <property type="match status" value="1"/>
</dbReference>
<dbReference type="InterPro" id="IPR013530">
    <property type="entry name" value="PAD_C"/>
</dbReference>
<accession>X0TS27</accession>
<feature type="non-terminal residue" evidence="2">
    <location>
        <position position="1"/>
    </location>
</feature>
<reference evidence="2" key="1">
    <citation type="journal article" date="2014" name="Front. Microbiol.">
        <title>High frequency of phylogenetically diverse reductive dehalogenase-homologous genes in deep subseafloor sedimentary metagenomes.</title>
        <authorList>
            <person name="Kawai M."/>
            <person name="Futagami T."/>
            <person name="Toyoda A."/>
            <person name="Takaki Y."/>
            <person name="Nishi S."/>
            <person name="Hori S."/>
            <person name="Arai W."/>
            <person name="Tsubouchi T."/>
            <person name="Morono Y."/>
            <person name="Uchiyama I."/>
            <person name="Ito T."/>
            <person name="Fujiyama A."/>
            <person name="Inagaki F."/>
            <person name="Takami H."/>
        </authorList>
    </citation>
    <scope>NUCLEOTIDE SEQUENCE</scope>
    <source>
        <strain evidence="2">Expedition CK06-06</strain>
    </source>
</reference>
<dbReference type="PANTHER" id="PTHR10837">
    <property type="entry name" value="PEPTIDYLARGININE DEIMINASE"/>
    <property type="match status" value="1"/>
</dbReference>
<feature type="non-terminal residue" evidence="2">
    <location>
        <position position="96"/>
    </location>
</feature>
<dbReference type="Gene3D" id="3.75.10.10">
    <property type="entry name" value="L-arginine/glycine Amidinotransferase, Chain A"/>
    <property type="match status" value="1"/>
</dbReference>
<dbReference type="GO" id="GO:0005509">
    <property type="term" value="F:calcium ion binding"/>
    <property type="evidence" value="ECO:0007669"/>
    <property type="project" value="InterPro"/>
</dbReference>
<dbReference type="EMBL" id="BARS01014097">
    <property type="protein sequence ID" value="GAF89986.1"/>
    <property type="molecule type" value="Genomic_DNA"/>
</dbReference>
<organism evidence="2">
    <name type="scientific">marine sediment metagenome</name>
    <dbReference type="NCBI Taxonomy" id="412755"/>
    <lineage>
        <taxon>unclassified sequences</taxon>
        <taxon>metagenomes</taxon>
        <taxon>ecological metagenomes</taxon>
    </lineage>
</organism>
<dbReference type="GO" id="GO:0004668">
    <property type="term" value="F:protein-arginine deiminase activity"/>
    <property type="evidence" value="ECO:0007669"/>
    <property type="project" value="InterPro"/>
</dbReference>
<evidence type="ECO:0000259" key="1">
    <source>
        <dbReference type="Pfam" id="PF03068"/>
    </source>
</evidence>
<sequence>DTLNSFGNFETIPPYTNGAESFPLGRILRGNIATYYPDQTFLRMMEAQKIQQPLYIDTSWLLVGHVDETLSFIKASSPRGWVMLVNDPALAKKMLE</sequence>
<dbReference type="Pfam" id="PF03068">
    <property type="entry name" value="PAD"/>
    <property type="match status" value="1"/>
</dbReference>
<name>X0TS27_9ZZZZ</name>
<protein>
    <recommendedName>
        <fullName evidence="1">Protein-arginine deiminase C-terminal domain-containing protein</fullName>
    </recommendedName>
</protein>
<gene>
    <name evidence="2" type="ORF">S01H1_24018</name>
</gene>
<evidence type="ECO:0000313" key="2">
    <source>
        <dbReference type="EMBL" id="GAF89986.1"/>
    </source>
</evidence>
<dbReference type="AlphaFoldDB" id="X0TS27"/>
<comment type="caution">
    <text evidence="2">The sequence shown here is derived from an EMBL/GenBank/DDBJ whole genome shotgun (WGS) entry which is preliminary data.</text>
</comment>
<dbReference type="GO" id="GO:0005737">
    <property type="term" value="C:cytoplasm"/>
    <property type="evidence" value="ECO:0007669"/>
    <property type="project" value="InterPro"/>
</dbReference>
<proteinExistence type="predicted"/>
<dbReference type="SUPFAM" id="SSF55909">
    <property type="entry name" value="Pentein"/>
    <property type="match status" value="1"/>
</dbReference>
<dbReference type="InterPro" id="IPR004303">
    <property type="entry name" value="PAD"/>
</dbReference>
<feature type="domain" description="Protein-arginine deiminase C-terminal" evidence="1">
    <location>
        <begin position="2"/>
        <end position="95"/>
    </location>
</feature>